<sequence>MDGGPSLTLRYPWETPPEPGEAVGVAEGVLWMRLPLPMKLDHVNVYALDDGDGWTVIDTGFDTGKSRAIWGDLLSGPLAGKPVRRVVVTHHHPDHIGLAGWFQTEHGAELVTTRTAWLFARMLTLDVQTTLPEETRAYYRGAGMDPEILAERIAERPFNFADMVAPMPLGFTRIQQGETIRMGGREWDVHMGNGHAPEHATFWSRDDNLVITGDQILSSISPNIGVYATEPEADPLADWLEACERLSLLARADQLALGGHKLPFVGLPLRMRQLIDNHHGGLRRLLAYLDEPKPASACFPPLFKRTIGKGEYGLALVEAVAHVNHLYHTGEVIRTRGGDGAWLYQRRE</sequence>
<dbReference type="SMART" id="SM00849">
    <property type="entry name" value="Lactamase_B"/>
    <property type="match status" value="1"/>
</dbReference>
<dbReference type="Proteomes" id="UP000295301">
    <property type="component" value="Unassembled WGS sequence"/>
</dbReference>
<dbReference type="Gene3D" id="1.10.10.10">
    <property type="entry name" value="Winged helix-like DNA-binding domain superfamily/Winged helix DNA-binding domain"/>
    <property type="match status" value="1"/>
</dbReference>
<dbReference type="RefSeq" id="WP_133360754.1">
    <property type="nucleotide sequence ID" value="NZ_SMUV01000071.1"/>
</dbReference>
<comment type="similarity">
    <text evidence="1">Belongs to the metallo-beta-lactamase superfamily. Class-B beta-lactamase family.</text>
</comment>
<reference evidence="3 4" key="1">
    <citation type="submission" date="2019-03" db="EMBL/GenBank/DDBJ databases">
        <title>Ruegeria lutea sp. nov., a novel strain, isolated from marine sediment, the Masan Bay, South Korea.</title>
        <authorList>
            <person name="Kim J."/>
            <person name="Kim D.-Y."/>
            <person name="Lee S.-S."/>
        </authorList>
    </citation>
    <scope>NUCLEOTIDE SEQUENCE [LARGE SCALE GENOMIC DNA]</scope>
    <source>
        <strain evidence="3 4">318-1</strain>
    </source>
</reference>
<keyword evidence="4" id="KW-1185">Reference proteome</keyword>
<dbReference type="OrthoDB" id="2971563at2"/>
<gene>
    <name evidence="3" type="ORF">E1832_15875</name>
</gene>
<name>A0A4R5UXA2_9RHOB</name>
<dbReference type="AlphaFoldDB" id="A0A4R5UXA2"/>
<proteinExistence type="inferred from homology"/>
<comment type="caution">
    <text evidence="3">The sequence shown here is derived from an EMBL/GenBank/DDBJ whole genome shotgun (WGS) entry which is preliminary data.</text>
</comment>
<dbReference type="InterPro" id="IPR001279">
    <property type="entry name" value="Metallo-B-lactamas"/>
</dbReference>
<dbReference type="SUPFAM" id="SSF56281">
    <property type="entry name" value="Metallo-hydrolase/oxidoreductase"/>
    <property type="match status" value="1"/>
</dbReference>
<dbReference type="Gene3D" id="3.60.15.10">
    <property type="entry name" value="Ribonuclease Z/Hydroxyacylglutathione hydrolase-like"/>
    <property type="match status" value="1"/>
</dbReference>
<feature type="domain" description="Metallo-beta-lactamase" evidence="2">
    <location>
        <begin position="42"/>
        <end position="260"/>
    </location>
</feature>
<evidence type="ECO:0000259" key="2">
    <source>
        <dbReference type="SMART" id="SM00849"/>
    </source>
</evidence>
<dbReference type="PANTHER" id="PTHR42951:SF4">
    <property type="entry name" value="ACYL-COENZYME A THIOESTERASE MBLAC2"/>
    <property type="match status" value="1"/>
</dbReference>
<keyword evidence="3" id="KW-0378">Hydrolase</keyword>
<protein>
    <submittedName>
        <fullName evidence="3">MBL fold metallo-hydrolase</fullName>
    </submittedName>
</protein>
<dbReference type="GO" id="GO:0016787">
    <property type="term" value="F:hydrolase activity"/>
    <property type="evidence" value="ECO:0007669"/>
    <property type="project" value="UniProtKB-KW"/>
</dbReference>
<dbReference type="EMBL" id="SMUV01000071">
    <property type="protein sequence ID" value="TDK43755.1"/>
    <property type="molecule type" value="Genomic_DNA"/>
</dbReference>
<dbReference type="PANTHER" id="PTHR42951">
    <property type="entry name" value="METALLO-BETA-LACTAMASE DOMAIN-CONTAINING"/>
    <property type="match status" value="1"/>
</dbReference>
<dbReference type="Pfam" id="PF00753">
    <property type="entry name" value="Lactamase_B"/>
    <property type="match status" value="1"/>
</dbReference>
<organism evidence="3 4">
    <name type="scientific">Antarcticimicrobium luteum</name>
    <dbReference type="NCBI Taxonomy" id="2547397"/>
    <lineage>
        <taxon>Bacteria</taxon>
        <taxon>Pseudomonadati</taxon>
        <taxon>Pseudomonadota</taxon>
        <taxon>Alphaproteobacteria</taxon>
        <taxon>Rhodobacterales</taxon>
        <taxon>Paracoccaceae</taxon>
        <taxon>Antarcticimicrobium</taxon>
    </lineage>
</organism>
<evidence type="ECO:0000313" key="3">
    <source>
        <dbReference type="EMBL" id="TDK43755.1"/>
    </source>
</evidence>
<accession>A0A4R5UXA2</accession>
<dbReference type="InterPro" id="IPR036866">
    <property type="entry name" value="RibonucZ/Hydroxyglut_hydro"/>
</dbReference>
<evidence type="ECO:0000256" key="1">
    <source>
        <dbReference type="ARBA" id="ARBA00005250"/>
    </source>
</evidence>
<dbReference type="GO" id="GO:0017001">
    <property type="term" value="P:antibiotic catabolic process"/>
    <property type="evidence" value="ECO:0007669"/>
    <property type="project" value="UniProtKB-ARBA"/>
</dbReference>
<dbReference type="InterPro" id="IPR036388">
    <property type="entry name" value="WH-like_DNA-bd_sf"/>
</dbReference>
<dbReference type="InterPro" id="IPR050855">
    <property type="entry name" value="NDM-1-like"/>
</dbReference>
<evidence type="ECO:0000313" key="4">
    <source>
        <dbReference type="Proteomes" id="UP000295301"/>
    </source>
</evidence>